<dbReference type="AlphaFoldDB" id="A0A9N9F771"/>
<name>A0A9N9F771_9GLOM</name>
<dbReference type="OrthoDB" id="10464754at2759"/>
<dbReference type="Proteomes" id="UP000789572">
    <property type="component" value="Unassembled WGS sequence"/>
</dbReference>
<feature type="region of interest" description="Disordered" evidence="1">
    <location>
        <begin position="103"/>
        <end position="136"/>
    </location>
</feature>
<evidence type="ECO:0000256" key="1">
    <source>
        <dbReference type="SAM" id="MobiDB-lite"/>
    </source>
</evidence>
<feature type="region of interest" description="Disordered" evidence="1">
    <location>
        <begin position="53"/>
        <end position="79"/>
    </location>
</feature>
<feature type="compositionally biased region" description="Basic and acidic residues" evidence="1">
    <location>
        <begin position="120"/>
        <end position="136"/>
    </location>
</feature>
<reference evidence="2" key="1">
    <citation type="submission" date="2021-06" db="EMBL/GenBank/DDBJ databases">
        <authorList>
            <person name="Kallberg Y."/>
            <person name="Tangrot J."/>
            <person name="Rosling A."/>
        </authorList>
    </citation>
    <scope>NUCLEOTIDE SEQUENCE</scope>
    <source>
        <strain evidence="2">IA702</strain>
    </source>
</reference>
<evidence type="ECO:0000313" key="3">
    <source>
        <dbReference type="Proteomes" id="UP000789572"/>
    </source>
</evidence>
<organism evidence="2 3">
    <name type="scientific">Paraglomus occultum</name>
    <dbReference type="NCBI Taxonomy" id="144539"/>
    <lineage>
        <taxon>Eukaryota</taxon>
        <taxon>Fungi</taxon>
        <taxon>Fungi incertae sedis</taxon>
        <taxon>Mucoromycota</taxon>
        <taxon>Glomeromycotina</taxon>
        <taxon>Glomeromycetes</taxon>
        <taxon>Paraglomerales</taxon>
        <taxon>Paraglomeraceae</taxon>
        <taxon>Paraglomus</taxon>
    </lineage>
</organism>
<evidence type="ECO:0000313" key="2">
    <source>
        <dbReference type="EMBL" id="CAG8515162.1"/>
    </source>
</evidence>
<sequence>MPLSPFALSAHKLPLFGSSLSAWLTTLRATQPSLYEHARQHVENINPDWFNERSGERMRKSKARSRVRANRNVGMDKRKRVIRCRKDGNIKNRSPKVDRLRIVGVGKKENGRKRANSGCKENEDVGKEKERDGEKK</sequence>
<accession>A0A9N9F771</accession>
<keyword evidence="3" id="KW-1185">Reference proteome</keyword>
<protein>
    <submittedName>
        <fullName evidence="2">6333_t:CDS:1</fullName>
    </submittedName>
</protein>
<proteinExistence type="predicted"/>
<gene>
    <name evidence="2" type="ORF">POCULU_LOCUS3281</name>
</gene>
<feature type="compositionally biased region" description="Basic residues" evidence="1">
    <location>
        <begin position="59"/>
        <end position="69"/>
    </location>
</feature>
<dbReference type="EMBL" id="CAJVPJ010000353">
    <property type="protein sequence ID" value="CAG8515162.1"/>
    <property type="molecule type" value="Genomic_DNA"/>
</dbReference>
<comment type="caution">
    <text evidence="2">The sequence shown here is derived from an EMBL/GenBank/DDBJ whole genome shotgun (WGS) entry which is preliminary data.</text>
</comment>